<dbReference type="Pfam" id="PF11528">
    <property type="entry name" value="DUF3224"/>
    <property type="match status" value="1"/>
</dbReference>
<protein>
    <submittedName>
        <fullName evidence="1">DUF3224 domain-containing protein</fullName>
    </submittedName>
</protein>
<comment type="caution">
    <text evidence="1">The sequence shown here is derived from an EMBL/GenBank/DDBJ whole genome shotgun (WGS) entry which is preliminary data.</text>
</comment>
<dbReference type="OrthoDB" id="882224at2"/>
<dbReference type="InterPro" id="IPR021607">
    <property type="entry name" value="DUF3224"/>
</dbReference>
<reference evidence="1 2" key="1">
    <citation type="submission" date="2018-10" db="EMBL/GenBank/DDBJ databases">
        <title>Marmoricola sp. 4Q3S-7 whole genome shotgun sequence.</title>
        <authorList>
            <person name="Li F."/>
        </authorList>
    </citation>
    <scope>NUCLEOTIDE SEQUENCE [LARGE SCALE GENOMIC DNA]</scope>
    <source>
        <strain evidence="1 2">4Q3S-7</strain>
    </source>
</reference>
<dbReference type="EMBL" id="RDBE01000001">
    <property type="protein sequence ID" value="RLV51237.1"/>
    <property type="molecule type" value="Genomic_DNA"/>
</dbReference>
<gene>
    <name evidence="1" type="ORF">D9V37_01900</name>
</gene>
<accession>A0A3L8P890</accession>
<dbReference type="AlphaFoldDB" id="A0A3L8P890"/>
<dbReference type="Gene3D" id="2.40.350.10">
    <property type="entry name" value="SO1590-like"/>
    <property type="match status" value="1"/>
</dbReference>
<dbReference type="Proteomes" id="UP000281708">
    <property type="component" value="Unassembled WGS sequence"/>
</dbReference>
<sequence length="135" mass="13997">MQAAATFEVTEFRPVEYTSPIDTGTPVGQAVISKQISGAIQGRSVAQFAGAYDQANGRGSYVALETFEGSIDGRSGTLAFAHTNTTGGRDAARDHHLLIIVPGSGTADLAGIEGTGALQVDDDGTHRLTLDYELG</sequence>
<proteinExistence type="predicted"/>
<name>A0A3L8P890_9ACTN</name>
<organism evidence="1 2">
    <name type="scientific">Nocardioides mangrovicus</name>
    <dbReference type="NCBI Taxonomy" id="2478913"/>
    <lineage>
        <taxon>Bacteria</taxon>
        <taxon>Bacillati</taxon>
        <taxon>Actinomycetota</taxon>
        <taxon>Actinomycetes</taxon>
        <taxon>Propionibacteriales</taxon>
        <taxon>Nocardioidaceae</taxon>
        <taxon>Nocardioides</taxon>
    </lineage>
</organism>
<keyword evidence="2" id="KW-1185">Reference proteome</keyword>
<dbReference type="InterPro" id="IPR023159">
    <property type="entry name" value="SO1590-like_sf"/>
</dbReference>
<evidence type="ECO:0000313" key="2">
    <source>
        <dbReference type="Proteomes" id="UP000281708"/>
    </source>
</evidence>
<dbReference type="RefSeq" id="WP_121804914.1">
    <property type="nucleotide sequence ID" value="NZ_RDBE01000001.1"/>
</dbReference>
<dbReference type="SUPFAM" id="SSF159238">
    <property type="entry name" value="SO1590-like"/>
    <property type="match status" value="1"/>
</dbReference>
<evidence type="ECO:0000313" key="1">
    <source>
        <dbReference type="EMBL" id="RLV51237.1"/>
    </source>
</evidence>